<evidence type="ECO:0000256" key="3">
    <source>
        <dbReference type="SAM" id="MobiDB-lite"/>
    </source>
</evidence>
<feature type="compositionally biased region" description="Polar residues" evidence="3">
    <location>
        <begin position="73"/>
        <end position="88"/>
    </location>
</feature>
<dbReference type="PANTHER" id="PTHR14430:SF4">
    <property type="entry name" value="GDP_GTP EXCHANGE FACTOR SEC2 N-TERMINAL DOMAIN-CONTAINING PROTEIN"/>
    <property type="match status" value="1"/>
</dbReference>
<dbReference type="InterPro" id="IPR040351">
    <property type="entry name" value="RAB3IL/RAB3IP/Sec2"/>
</dbReference>
<dbReference type="Pfam" id="PF06428">
    <property type="entry name" value="Sec2p"/>
    <property type="match status" value="1"/>
</dbReference>
<gene>
    <name evidence="5" type="ORF">B9Z65_6958</name>
</gene>
<dbReference type="SUPFAM" id="SSF144284">
    <property type="entry name" value="Sec2 N-terminal region"/>
    <property type="match status" value="1"/>
</dbReference>
<dbReference type="STRING" id="40998.A0A2P7Z481"/>
<feature type="coiled-coil region" evidence="2">
    <location>
        <begin position="118"/>
        <end position="188"/>
    </location>
</feature>
<dbReference type="GO" id="GO:0005085">
    <property type="term" value="F:guanyl-nucleotide exchange factor activity"/>
    <property type="evidence" value="ECO:0007669"/>
    <property type="project" value="InterPro"/>
</dbReference>
<comment type="caution">
    <text evidence="5">The sequence shown here is derived from an EMBL/GenBank/DDBJ whole genome shotgun (WGS) entry which is preliminary data.</text>
</comment>
<proteinExistence type="predicted"/>
<feature type="region of interest" description="Disordered" evidence="3">
    <location>
        <begin position="61"/>
        <end position="88"/>
    </location>
</feature>
<dbReference type="PANTHER" id="PTHR14430">
    <property type="entry name" value="RABIN3-RELATED"/>
    <property type="match status" value="1"/>
</dbReference>
<accession>A0A2P7Z481</accession>
<keyword evidence="1 2" id="KW-0175">Coiled coil</keyword>
<dbReference type="Proteomes" id="UP000243723">
    <property type="component" value="Unassembled WGS sequence"/>
</dbReference>
<dbReference type="InterPro" id="IPR009449">
    <property type="entry name" value="Sec2_N"/>
</dbReference>
<sequence length="213" mass="23493">MPAATNDPVCTACGVPASSQSQISDLEHQVQVLTEQSVDALNRLASYEDEIRQLRMQRNAAQAAITPTPTPVDPQQQHSYNNSVDSSASNGYGLNRFASFRMGRKPSAGTSTNQSVDLGDLQSQLAKETQARVEAEKKAETLNAELEDLSQNLFEQANEMVATERKARSKLEERVAVLENRDKEKSRRLEKIEGAMKRLERVKTLLAPPSPPT</sequence>
<dbReference type="OrthoDB" id="5560525at2759"/>
<feature type="domain" description="GDP/GTP exchange factor Sec2 N-terminal" evidence="4">
    <location>
        <begin position="115"/>
        <end position="201"/>
    </location>
</feature>
<evidence type="ECO:0000256" key="2">
    <source>
        <dbReference type="SAM" id="Coils"/>
    </source>
</evidence>
<dbReference type="GO" id="GO:0070319">
    <property type="term" value="C:Golgi to plasma membrane transport vesicle"/>
    <property type="evidence" value="ECO:0007669"/>
    <property type="project" value="TreeGrafter"/>
</dbReference>
<evidence type="ECO:0000313" key="6">
    <source>
        <dbReference type="Proteomes" id="UP000243723"/>
    </source>
</evidence>
<evidence type="ECO:0000256" key="1">
    <source>
        <dbReference type="ARBA" id="ARBA00023054"/>
    </source>
</evidence>
<dbReference type="GO" id="GO:0051286">
    <property type="term" value="C:cell tip"/>
    <property type="evidence" value="ECO:0007669"/>
    <property type="project" value="TreeGrafter"/>
</dbReference>
<dbReference type="EMBL" id="NHZQ01000331">
    <property type="protein sequence ID" value="PSK43004.1"/>
    <property type="molecule type" value="Genomic_DNA"/>
</dbReference>
<dbReference type="Gene3D" id="6.10.140.910">
    <property type="match status" value="1"/>
</dbReference>
<name>A0A2P7Z481_9PEZI</name>
<dbReference type="GO" id="GO:0006887">
    <property type="term" value="P:exocytosis"/>
    <property type="evidence" value="ECO:0007669"/>
    <property type="project" value="TreeGrafter"/>
</dbReference>
<reference evidence="5 6" key="1">
    <citation type="submission" date="2017-05" db="EMBL/GenBank/DDBJ databases">
        <title>Draft genome sequence of Elsinoe australis.</title>
        <authorList>
            <person name="Cheng Q."/>
        </authorList>
    </citation>
    <scope>NUCLEOTIDE SEQUENCE [LARGE SCALE GENOMIC DNA]</scope>
    <source>
        <strain evidence="5 6">NL1</strain>
    </source>
</reference>
<organism evidence="5 6">
    <name type="scientific">Elsinoe australis</name>
    <dbReference type="NCBI Taxonomy" id="40998"/>
    <lineage>
        <taxon>Eukaryota</taxon>
        <taxon>Fungi</taxon>
        <taxon>Dikarya</taxon>
        <taxon>Ascomycota</taxon>
        <taxon>Pezizomycotina</taxon>
        <taxon>Dothideomycetes</taxon>
        <taxon>Dothideomycetidae</taxon>
        <taxon>Myriangiales</taxon>
        <taxon>Elsinoaceae</taxon>
        <taxon>Elsinoe</taxon>
    </lineage>
</organism>
<evidence type="ECO:0000313" key="5">
    <source>
        <dbReference type="EMBL" id="PSK43004.1"/>
    </source>
</evidence>
<dbReference type="AlphaFoldDB" id="A0A2P7Z481"/>
<keyword evidence="6" id="KW-1185">Reference proteome</keyword>
<protein>
    <submittedName>
        <fullName evidence="5">Rab guanine nucleotide exchange factor SEC2</fullName>
    </submittedName>
</protein>
<evidence type="ECO:0000259" key="4">
    <source>
        <dbReference type="Pfam" id="PF06428"/>
    </source>
</evidence>